<protein>
    <submittedName>
        <fullName evidence="1">Uncharacterized protein</fullName>
    </submittedName>
</protein>
<dbReference type="EMBL" id="LKHP01000004">
    <property type="protein sequence ID" value="KRQ87256.1"/>
    <property type="molecule type" value="Genomic_DNA"/>
</dbReference>
<evidence type="ECO:0000313" key="2">
    <source>
        <dbReference type="Proteomes" id="UP000052015"/>
    </source>
</evidence>
<reference evidence="1 2" key="1">
    <citation type="submission" date="2015-09" db="EMBL/GenBank/DDBJ databases">
        <title>Draft genome sequence of a Caloramator mitchellensis, a moderate thermophile from the Great Artesian Basin of Australia.</title>
        <authorList>
            <person name="Patel B.K."/>
        </authorList>
    </citation>
    <scope>NUCLEOTIDE SEQUENCE [LARGE SCALE GENOMIC DNA]</scope>
    <source>
        <strain evidence="1 2">VF08</strain>
    </source>
</reference>
<accession>A0A0R3JUR0</accession>
<proteinExistence type="predicted"/>
<dbReference type="Proteomes" id="UP000052015">
    <property type="component" value="Unassembled WGS sequence"/>
</dbReference>
<dbReference type="AlphaFoldDB" id="A0A0R3JUR0"/>
<sequence>MNAAMNDKTYNYIIKKGGKLEIKVIKTSCG</sequence>
<evidence type="ECO:0000313" key="1">
    <source>
        <dbReference type="EMBL" id="KRQ87256.1"/>
    </source>
</evidence>
<organism evidence="1 2">
    <name type="scientific">Caloramator mitchellensis</name>
    <dbReference type="NCBI Taxonomy" id="908809"/>
    <lineage>
        <taxon>Bacteria</taxon>
        <taxon>Bacillati</taxon>
        <taxon>Bacillota</taxon>
        <taxon>Clostridia</taxon>
        <taxon>Eubacteriales</taxon>
        <taxon>Clostridiaceae</taxon>
        <taxon>Caloramator</taxon>
    </lineage>
</organism>
<name>A0A0R3JUR0_CALMK</name>
<comment type="caution">
    <text evidence="1">The sequence shown here is derived from an EMBL/GenBank/DDBJ whole genome shotgun (WGS) entry which is preliminary data.</text>
</comment>
<keyword evidence="2" id="KW-1185">Reference proteome</keyword>
<dbReference type="STRING" id="908809.ABG79_01059"/>
<gene>
    <name evidence="1" type="ORF">ABG79_01059</name>
</gene>